<proteinExistence type="predicted"/>
<dbReference type="eggNOG" id="COG1215">
    <property type="taxonomic scope" value="Bacteria"/>
</dbReference>
<dbReference type="InterPro" id="IPR001173">
    <property type="entry name" value="Glyco_trans_2-like"/>
</dbReference>
<dbReference type="Proteomes" id="UP000027439">
    <property type="component" value="Unassembled WGS sequence"/>
</dbReference>
<evidence type="ECO:0000259" key="2">
    <source>
        <dbReference type="Pfam" id="PF00535"/>
    </source>
</evidence>
<dbReference type="Pfam" id="PF00535">
    <property type="entry name" value="Glycos_transf_2"/>
    <property type="match status" value="1"/>
</dbReference>
<dbReference type="InterPro" id="IPR027791">
    <property type="entry name" value="Galactosyl_T_C"/>
</dbReference>
<reference evidence="4" key="1">
    <citation type="journal article" date="2014" name="Int. J. Syst. Evol. Microbiol.">
        <title>Complete genome of a new Firmicutes species belonging to the dominant human colonic microbiota ('Ruminococcus bicirculans') reveals two chromosomes and a selective capacity to utilize plant glucans.</title>
        <authorList>
            <consortium name="NISC Comparative Sequencing Program"/>
            <person name="Wegmann U."/>
            <person name="Louis P."/>
            <person name="Goesmann A."/>
            <person name="Henrissat B."/>
            <person name="Duncan S.H."/>
            <person name="Flint H.J."/>
        </authorList>
    </citation>
    <scope>NUCLEOTIDE SEQUENCE</scope>
    <source>
        <strain evidence="4">CGMCC 1.11013</strain>
    </source>
</reference>
<feature type="domain" description="Glycosyltransferase 2-like" evidence="2">
    <location>
        <begin position="71"/>
        <end position="140"/>
    </location>
</feature>
<sequence>MSENRLLSLGGLELIVTYRGATQERRDNLRGVLRHLSVTYTDYTVYLIEADATPTFHWSGLGDEKIRHVFIHDDGPFSRARLCNLGARLCTGKVICFHDADMIANPYYLTRCVTALENGMSSDALCPFLRVINVANARRKEFITSGNYALFEPYLETDLPDEMEVLYQNTAGAIVLFKRADYMRVGGYDPRFVGWGGEDDDLLTRATRLGVRWHSVPDQRAALFHLHHDAASRRDAIAGAERNREAAAETRAMPLPELEARAAQLAQYFA</sequence>
<protein>
    <recommendedName>
        <fullName evidence="8">Galactosyltransferase C-terminal domain-containing protein</fullName>
    </recommendedName>
</protein>
<dbReference type="PANTHER" id="PTHR19300:SF57">
    <property type="entry name" value="BETA-1,4-N-ACETYLGALACTOSAMINYLTRANSFERASE"/>
    <property type="match status" value="1"/>
</dbReference>
<dbReference type="Proteomes" id="UP000597138">
    <property type="component" value="Unassembled WGS sequence"/>
</dbReference>
<gene>
    <name evidence="5" type="ORF">BG57_26205</name>
    <name evidence="4" type="ORF">GCM10010985_60220</name>
</gene>
<dbReference type="GO" id="GO:0008378">
    <property type="term" value="F:galactosyltransferase activity"/>
    <property type="evidence" value="ECO:0007669"/>
    <property type="project" value="TreeGrafter"/>
</dbReference>
<dbReference type="OrthoDB" id="9801954at2"/>
<dbReference type="SUPFAM" id="SSF53448">
    <property type="entry name" value="Nucleotide-diphospho-sugar transferases"/>
    <property type="match status" value="1"/>
</dbReference>
<keyword evidence="7" id="KW-1185">Reference proteome</keyword>
<name>A0A069NDL5_9BURK</name>
<dbReference type="InterPro" id="IPR003859">
    <property type="entry name" value="Galactosyl_T"/>
</dbReference>
<evidence type="ECO:0000313" key="6">
    <source>
        <dbReference type="Proteomes" id="UP000027439"/>
    </source>
</evidence>
<dbReference type="EMBL" id="JFHE01000053">
    <property type="protein sequence ID" value="KDR26498.1"/>
    <property type="molecule type" value="Genomic_DNA"/>
</dbReference>
<evidence type="ECO:0000256" key="1">
    <source>
        <dbReference type="ARBA" id="ARBA00022679"/>
    </source>
</evidence>
<dbReference type="PANTHER" id="PTHR19300">
    <property type="entry name" value="BETA-1,4-GALACTOSYLTRANSFERASE"/>
    <property type="match status" value="1"/>
</dbReference>
<reference evidence="4" key="4">
    <citation type="submission" date="2024-05" db="EMBL/GenBank/DDBJ databases">
        <authorList>
            <person name="Sun Q."/>
            <person name="Zhou Y."/>
        </authorList>
    </citation>
    <scope>NUCLEOTIDE SEQUENCE</scope>
    <source>
        <strain evidence="4">CGMCC 1.11013</strain>
    </source>
</reference>
<evidence type="ECO:0000313" key="4">
    <source>
        <dbReference type="EMBL" id="GGD97454.1"/>
    </source>
</evidence>
<dbReference type="PRINTS" id="PR02050">
    <property type="entry name" value="B14GALTRFASE"/>
</dbReference>
<dbReference type="STRING" id="1071679.BG57_26205"/>
<feature type="domain" description="Galactosyltransferase C-terminal" evidence="3">
    <location>
        <begin position="167"/>
        <end position="229"/>
    </location>
</feature>
<dbReference type="Gene3D" id="3.90.550.10">
    <property type="entry name" value="Spore Coat Polysaccharide Biosynthesis Protein SpsA, Chain A"/>
    <property type="match status" value="1"/>
</dbReference>
<reference evidence="5 6" key="2">
    <citation type="submission" date="2014-03" db="EMBL/GenBank/DDBJ databases">
        <title>Draft Genome Sequences of Four Burkholderia Strains.</title>
        <authorList>
            <person name="Liu X.Y."/>
            <person name="Li C.X."/>
            <person name="Xu J.H."/>
        </authorList>
    </citation>
    <scope>NUCLEOTIDE SEQUENCE [LARGE SCALE GENOMIC DNA]</scope>
    <source>
        <strain evidence="5 6">R27</strain>
    </source>
</reference>
<evidence type="ECO:0000259" key="3">
    <source>
        <dbReference type="Pfam" id="PF02709"/>
    </source>
</evidence>
<evidence type="ECO:0000313" key="5">
    <source>
        <dbReference type="EMBL" id="KDR26498.1"/>
    </source>
</evidence>
<organism evidence="5 6">
    <name type="scientific">Caballeronia grimmiae</name>
    <dbReference type="NCBI Taxonomy" id="1071679"/>
    <lineage>
        <taxon>Bacteria</taxon>
        <taxon>Pseudomonadati</taxon>
        <taxon>Pseudomonadota</taxon>
        <taxon>Betaproteobacteria</taxon>
        <taxon>Burkholderiales</taxon>
        <taxon>Burkholderiaceae</taxon>
        <taxon>Caballeronia</taxon>
    </lineage>
</organism>
<comment type="caution">
    <text evidence="5">The sequence shown here is derived from an EMBL/GenBank/DDBJ whole genome shotgun (WGS) entry which is preliminary data.</text>
</comment>
<accession>A0A069NDL5</accession>
<reference evidence="7" key="3">
    <citation type="journal article" date="2019" name="Int. J. Syst. Evol. Microbiol.">
        <title>The Global Catalogue of Microorganisms (GCM) 10K type strain sequencing project: providing services to taxonomists for standard genome sequencing and annotation.</title>
        <authorList>
            <consortium name="The Broad Institute Genomics Platform"/>
            <consortium name="The Broad Institute Genome Sequencing Center for Infectious Disease"/>
            <person name="Wu L."/>
            <person name="Ma J."/>
        </authorList>
    </citation>
    <scope>NUCLEOTIDE SEQUENCE [LARGE SCALE GENOMIC DNA]</scope>
    <source>
        <strain evidence="7">CGMCC 1.11013</strain>
    </source>
</reference>
<dbReference type="AlphaFoldDB" id="A0A069NDL5"/>
<evidence type="ECO:0008006" key="8">
    <source>
        <dbReference type="Google" id="ProtNLM"/>
    </source>
</evidence>
<dbReference type="GO" id="GO:0005975">
    <property type="term" value="P:carbohydrate metabolic process"/>
    <property type="evidence" value="ECO:0007669"/>
    <property type="project" value="InterPro"/>
</dbReference>
<evidence type="ECO:0000313" key="7">
    <source>
        <dbReference type="Proteomes" id="UP000597138"/>
    </source>
</evidence>
<keyword evidence="1" id="KW-0808">Transferase</keyword>
<dbReference type="Pfam" id="PF02709">
    <property type="entry name" value="Glyco_transf_7C"/>
    <property type="match status" value="1"/>
</dbReference>
<dbReference type="InterPro" id="IPR029044">
    <property type="entry name" value="Nucleotide-diphossugar_trans"/>
</dbReference>
<dbReference type="EMBL" id="BMEG01000019">
    <property type="protein sequence ID" value="GGD97454.1"/>
    <property type="molecule type" value="Genomic_DNA"/>
</dbReference>